<accession>B6BJ69</accession>
<dbReference type="EMBL" id="AFRZ01000001">
    <property type="protein sequence ID" value="EHP30583.1"/>
    <property type="molecule type" value="Genomic_DNA"/>
</dbReference>
<sequence>MSDKDEWIKNFRLYYQEKATNLIWYDGKIIYIPQEYFELKNLVNVDITKKYKCSIFLFEINLIKELKKLNIDFLLEDNLARLVSILEMSGGVGLNDDVAIELIDDNDYSRFYEPIYLGNGIWINVDS</sequence>
<protein>
    <submittedName>
        <fullName evidence="1">Uncharacterized protein</fullName>
    </submittedName>
</protein>
<proteinExistence type="predicted"/>
<dbReference type="STRING" id="929558.SMGD1_2060"/>
<evidence type="ECO:0000313" key="1">
    <source>
        <dbReference type="EMBL" id="EHP30583.1"/>
    </source>
</evidence>
<organism evidence="1 2">
    <name type="scientific">Sulfurimonas gotlandica (strain DSM 19862 / JCM 16533 / GD1)</name>
    <dbReference type="NCBI Taxonomy" id="929558"/>
    <lineage>
        <taxon>Bacteria</taxon>
        <taxon>Pseudomonadati</taxon>
        <taxon>Campylobacterota</taxon>
        <taxon>Epsilonproteobacteria</taxon>
        <taxon>Campylobacterales</taxon>
        <taxon>Sulfurimonadaceae</taxon>
        <taxon>Sulfurimonas</taxon>
    </lineage>
</organism>
<dbReference type="Proteomes" id="UP000006431">
    <property type="component" value="Unassembled WGS sequence"/>
</dbReference>
<comment type="caution">
    <text evidence="1">The sequence shown here is derived from an EMBL/GenBank/DDBJ whole genome shotgun (WGS) entry which is preliminary data.</text>
</comment>
<name>B6BJ69_SULGG</name>
<accession>H1FX87</accession>
<evidence type="ECO:0000313" key="2">
    <source>
        <dbReference type="Proteomes" id="UP000006431"/>
    </source>
</evidence>
<dbReference type="AlphaFoldDB" id="B6BJ69"/>
<dbReference type="HOGENOM" id="CLU_1969395_0_0_7"/>
<keyword evidence="2" id="KW-1185">Reference proteome</keyword>
<dbReference type="PATRIC" id="fig|929558.5.peg.2051"/>
<gene>
    <name evidence="1" type="ORF">SMGD1_2060</name>
</gene>
<reference evidence="1 2" key="1">
    <citation type="journal article" date="2012" name="Proc. Natl. Acad. Sci. U.S.A.">
        <title>Genome and physiology of a model Epsilonproteobacterium responsible for sulfide detoxification in marine oxygen depletion zones.</title>
        <authorList>
            <person name="Grote J."/>
            <person name="Schott T."/>
            <person name="Bruckner C.G."/>
            <person name="Glockner F.O."/>
            <person name="Jost G."/>
            <person name="Teeling H."/>
            <person name="Labrenz M."/>
            <person name="Jurgens K."/>
        </authorList>
    </citation>
    <scope>NUCLEOTIDE SEQUENCE [LARGE SCALE GENOMIC DNA]</scope>
    <source>
        <strain evidence="1 2">GD1</strain>
    </source>
</reference>